<dbReference type="RefSeq" id="WP_106869885.1">
    <property type="nucleotide sequence ID" value="NZ_CP053841.1"/>
</dbReference>
<evidence type="ECO:0000313" key="1">
    <source>
        <dbReference type="EMBL" id="PSM53264.1"/>
    </source>
</evidence>
<protein>
    <recommendedName>
        <fullName evidence="3">Formate dehydrogenase-specific chaperone</fullName>
    </recommendedName>
</protein>
<evidence type="ECO:0000313" key="2">
    <source>
        <dbReference type="Proteomes" id="UP000240535"/>
    </source>
</evidence>
<organism evidence="1 2">
    <name type="scientific">Campylobacter blaseri</name>
    <dbReference type="NCBI Taxonomy" id="2042961"/>
    <lineage>
        <taxon>Bacteria</taxon>
        <taxon>Pseudomonadati</taxon>
        <taxon>Campylobacterota</taxon>
        <taxon>Epsilonproteobacteria</taxon>
        <taxon>Campylobacterales</taxon>
        <taxon>Campylobacteraceae</taxon>
        <taxon>Campylobacter</taxon>
    </lineage>
</organism>
<keyword evidence="2" id="KW-1185">Reference proteome</keyword>
<dbReference type="AlphaFoldDB" id="A0A2P8R428"/>
<comment type="caution">
    <text evidence="1">The sequence shown here is derived from an EMBL/GenBank/DDBJ whole genome shotgun (WGS) entry which is preliminary data.</text>
</comment>
<dbReference type="SUPFAM" id="SSF89155">
    <property type="entry name" value="TorD-like"/>
    <property type="match status" value="1"/>
</dbReference>
<proteinExistence type="predicted"/>
<name>A0A2P8R428_9BACT</name>
<dbReference type="InterPro" id="IPR036411">
    <property type="entry name" value="TorD-like_sf"/>
</dbReference>
<gene>
    <name evidence="1" type="ORF">CQ405_01600</name>
</gene>
<dbReference type="Proteomes" id="UP000240535">
    <property type="component" value="Unassembled WGS sequence"/>
</dbReference>
<dbReference type="InterPro" id="IPR020945">
    <property type="entry name" value="DMSO/NO3_reduct_chaperone"/>
</dbReference>
<sequence length="228" mass="26949">MKDNIAIARSYYYEFFAIPFFFNENDSKFKLWKEQLRYLKQSPIEEKNIKDFEILEKFSFEEFKAEQNLLFFDYSFANVPLTASFYDEGRDDGFAKELVLKILRKSKYRKNESCKDGEDFIGFIFYAMSSLLKDKDDKENNLSSELFKSVINDFVDEMSKFMKENKGSNFFTHFSNLIDTFFAFERAVLGAVKPVKDKSAAKESIKKQPYLTNITIAKDKYDWSDLDL</sequence>
<reference evidence="2" key="1">
    <citation type="submission" date="2017-10" db="EMBL/GenBank/DDBJ databases">
        <title>Campylobacter species from seals.</title>
        <authorList>
            <person name="Gilbert M.J."/>
            <person name="Zomer A.L."/>
            <person name="Timmerman A.J."/>
            <person name="Duim B."/>
            <person name="Wagenaar J.A."/>
        </authorList>
    </citation>
    <scope>NUCLEOTIDE SEQUENCE [LARGE SCALE GENOMIC DNA]</scope>
    <source>
        <strain evidence="2">17S00004-5</strain>
    </source>
</reference>
<dbReference type="EMBL" id="PDHH01000001">
    <property type="protein sequence ID" value="PSM53264.1"/>
    <property type="molecule type" value="Genomic_DNA"/>
</dbReference>
<dbReference type="Pfam" id="PF02613">
    <property type="entry name" value="Nitrate_red_del"/>
    <property type="match status" value="1"/>
</dbReference>
<dbReference type="OrthoDB" id="5321442at2"/>
<dbReference type="Gene3D" id="1.10.3480.10">
    <property type="entry name" value="TorD-like"/>
    <property type="match status" value="1"/>
</dbReference>
<accession>A0A2P8R428</accession>
<evidence type="ECO:0008006" key="3">
    <source>
        <dbReference type="Google" id="ProtNLM"/>
    </source>
</evidence>